<dbReference type="Gene3D" id="2.102.10.10">
    <property type="entry name" value="Rieske [2Fe-2S] iron-sulphur domain"/>
    <property type="match status" value="1"/>
</dbReference>
<organism evidence="1 2">
    <name type="scientific">Saccharopolyspora griseoalba</name>
    <dbReference type="NCBI Taxonomy" id="1431848"/>
    <lineage>
        <taxon>Bacteria</taxon>
        <taxon>Bacillati</taxon>
        <taxon>Actinomycetota</taxon>
        <taxon>Actinomycetes</taxon>
        <taxon>Pseudonocardiales</taxon>
        <taxon>Pseudonocardiaceae</taxon>
        <taxon>Saccharopolyspora</taxon>
    </lineage>
</organism>
<reference evidence="2" key="1">
    <citation type="journal article" date="2019" name="Int. J. Syst. Evol. Microbiol.">
        <title>The Global Catalogue of Microorganisms (GCM) 10K type strain sequencing project: providing services to taxonomists for standard genome sequencing and annotation.</title>
        <authorList>
            <consortium name="The Broad Institute Genomics Platform"/>
            <consortium name="The Broad Institute Genome Sequencing Center for Infectious Disease"/>
            <person name="Wu L."/>
            <person name="Ma J."/>
        </authorList>
    </citation>
    <scope>NUCLEOTIDE SEQUENCE [LARGE SCALE GENOMIC DNA]</scope>
    <source>
        <strain evidence="2">WLHS5</strain>
    </source>
</reference>
<dbReference type="SUPFAM" id="SSF50022">
    <property type="entry name" value="ISP domain"/>
    <property type="match status" value="1"/>
</dbReference>
<comment type="caution">
    <text evidence="1">The sequence shown here is derived from an EMBL/GenBank/DDBJ whole genome shotgun (WGS) entry which is preliminary data.</text>
</comment>
<evidence type="ECO:0000313" key="2">
    <source>
        <dbReference type="Proteomes" id="UP001596504"/>
    </source>
</evidence>
<gene>
    <name evidence="1" type="ORF">ACFQRI_20685</name>
</gene>
<protein>
    <submittedName>
        <fullName evidence="1">Uncharacterized protein</fullName>
    </submittedName>
</protein>
<dbReference type="Proteomes" id="UP001596504">
    <property type="component" value="Unassembled WGS sequence"/>
</dbReference>
<keyword evidence="2" id="KW-1185">Reference proteome</keyword>
<dbReference type="InterPro" id="IPR036922">
    <property type="entry name" value="Rieske_2Fe-2S_sf"/>
</dbReference>
<dbReference type="RefSeq" id="WP_380671121.1">
    <property type="nucleotide sequence ID" value="NZ_JBHTCJ010000012.1"/>
</dbReference>
<sequence length="79" mass="8299">MRVCSLQELPPGTAHELRTASPSVVVFNVDGTVHAVEDVRAGDARCPPEVEPARSYEVEVIAGEVIVHIETSGGAGEFG</sequence>
<accession>A0ABW2LRH7</accession>
<name>A0ABW2LRH7_9PSEU</name>
<evidence type="ECO:0000313" key="1">
    <source>
        <dbReference type="EMBL" id="MFC7343830.1"/>
    </source>
</evidence>
<dbReference type="EMBL" id="JBHTCJ010000012">
    <property type="protein sequence ID" value="MFC7343830.1"/>
    <property type="molecule type" value="Genomic_DNA"/>
</dbReference>
<proteinExistence type="predicted"/>